<comment type="caution">
    <text evidence="2">The sequence shown here is derived from an EMBL/GenBank/DDBJ whole genome shotgun (WGS) entry which is preliminary data.</text>
</comment>
<protein>
    <submittedName>
        <fullName evidence="2">Uncharacterized protein</fullName>
    </submittedName>
</protein>
<dbReference type="RefSeq" id="WP_169935618.1">
    <property type="nucleotide sequence ID" value="NZ_CP012545.1"/>
</dbReference>
<evidence type="ECO:0000313" key="4">
    <source>
        <dbReference type="Proteomes" id="UP001318760"/>
    </source>
</evidence>
<reference evidence="1 4" key="2">
    <citation type="submission" date="2020-10" db="EMBL/GenBank/DDBJ databases">
        <title>Campylobacter californiensis sp. nov. isolated from cattle and feral swine in California.</title>
        <authorList>
            <person name="Miller W.G."/>
        </authorList>
    </citation>
    <scope>NUCLEOTIDE SEQUENCE [LARGE SCALE GENOMIC DNA]</scope>
    <source>
        <strain evidence="1 4">RM12919</strain>
    </source>
</reference>
<evidence type="ECO:0000313" key="1">
    <source>
        <dbReference type="EMBL" id="MBE2985621.1"/>
    </source>
</evidence>
<dbReference type="EMBL" id="LIWG01000002">
    <property type="protein sequence ID" value="MBE3607550.1"/>
    <property type="molecule type" value="Genomic_DNA"/>
</dbReference>
<name>A0AAW3ZRD8_9BACT</name>
<reference evidence="2 3" key="1">
    <citation type="submission" date="2015-08" db="EMBL/GenBank/DDBJ databases">
        <title>Comparative genomics of the Campylobacter concisus group.</title>
        <authorList>
            <person name="Yee E."/>
            <person name="Chapman M.H."/>
            <person name="Huynh S."/>
            <person name="Bono J.L."/>
            <person name="On S.L."/>
            <person name="St Leger J."/>
            <person name="Foster G."/>
            <person name="Parker C.T."/>
            <person name="Miller W.G."/>
        </authorList>
    </citation>
    <scope>NUCLEOTIDE SEQUENCE [LARGE SCALE GENOMIC DNA]</scope>
    <source>
        <strain evidence="2 3">RM9337</strain>
    </source>
</reference>
<dbReference type="Proteomes" id="UP000650616">
    <property type="component" value="Unassembled WGS sequence"/>
</dbReference>
<dbReference type="AlphaFoldDB" id="A0AAW3ZRD8"/>
<keyword evidence="3" id="KW-1185">Reference proteome</keyword>
<accession>A0AAW3ZRD8</accession>
<evidence type="ECO:0000313" key="3">
    <source>
        <dbReference type="Proteomes" id="UP000650616"/>
    </source>
</evidence>
<sequence length="62" mass="7223">MKFLGILTVVFSVVYAFIGLHYINFDDKTRSDELENISKKVKDVRASIVFKSPKYKEFVYGK</sequence>
<evidence type="ECO:0000313" key="2">
    <source>
        <dbReference type="EMBL" id="MBE3607550.1"/>
    </source>
</evidence>
<proteinExistence type="predicted"/>
<dbReference type="Proteomes" id="UP001318760">
    <property type="component" value="Unassembled WGS sequence"/>
</dbReference>
<organism evidence="2 3">
    <name type="scientific">Campylobacter californiensis</name>
    <dbReference type="NCBI Taxonomy" id="1032243"/>
    <lineage>
        <taxon>Bacteria</taxon>
        <taxon>Pseudomonadati</taxon>
        <taxon>Campylobacterota</taxon>
        <taxon>Epsilonproteobacteria</taxon>
        <taxon>Campylobacterales</taxon>
        <taxon>Campylobacteraceae</taxon>
        <taxon>Campylobacter</taxon>
    </lineage>
</organism>
<dbReference type="EMBL" id="JADBHS010000001">
    <property type="protein sequence ID" value="MBE2985621.1"/>
    <property type="molecule type" value="Genomic_DNA"/>
</dbReference>
<gene>
    <name evidence="1" type="ORF">CCAL12919_00530</name>
    <name evidence="2" type="ORF">CCAL9337_02245</name>
</gene>